<dbReference type="EMBL" id="CP038804">
    <property type="protein sequence ID" value="UTY34863.1"/>
    <property type="molecule type" value="Genomic_DNA"/>
</dbReference>
<sequence length="54" mass="6059">MKKLFSGFDSLSALADTIKNFLAEQSHKALIILTKSFYGRCDKQFGRNSASLFI</sequence>
<accession>A0AAE9SIA9</accession>
<dbReference type="AlphaFoldDB" id="A0AAE9SIA9"/>
<evidence type="ECO:0000313" key="1">
    <source>
        <dbReference type="EMBL" id="UTY34863.1"/>
    </source>
</evidence>
<evidence type="ECO:0000313" key="2">
    <source>
        <dbReference type="Proteomes" id="UP001058682"/>
    </source>
</evidence>
<reference evidence="1" key="1">
    <citation type="submission" date="2019-04" db="EMBL/GenBank/DDBJ databases">
        <title>Whole genome sequencing of oral phylogroup 2 treponemes.</title>
        <authorList>
            <person name="Chan Y."/>
            <person name="Zeng H.H."/>
            <person name="Yu X.L."/>
            <person name="Leung W.K."/>
            <person name="Watt R.M."/>
        </authorList>
    </citation>
    <scope>NUCLEOTIDE SEQUENCE</scope>
    <source>
        <strain evidence="1">OMZ 835</strain>
    </source>
</reference>
<protein>
    <submittedName>
        <fullName evidence="1">Uncharacterized protein</fullName>
    </submittedName>
</protein>
<proteinExistence type="predicted"/>
<gene>
    <name evidence="1" type="ORF">E4N74_02685</name>
</gene>
<name>A0AAE9SIA9_9SPIR</name>
<organism evidence="1 2">
    <name type="scientific">Treponema putidum</name>
    <dbReference type="NCBI Taxonomy" id="221027"/>
    <lineage>
        <taxon>Bacteria</taxon>
        <taxon>Pseudomonadati</taxon>
        <taxon>Spirochaetota</taxon>
        <taxon>Spirochaetia</taxon>
        <taxon>Spirochaetales</taxon>
        <taxon>Treponemataceae</taxon>
        <taxon>Treponema</taxon>
    </lineage>
</organism>
<dbReference type="Proteomes" id="UP001058682">
    <property type="component" value="Chromosome"/>
</dbReference>